<proteinExistence type="inferred from homology"/>
<dbReference type="FunFam" id="3.40.50.720:FF:000182">
    <property type="entry name" value="NAD-dependent malic enzyme"/>
    <property type="match status" value="1"/>
</dbReference>
<name>A0A2W7UHC7_9FLAO</name>
<keyword evidence="12" id="KW-1185">Reference proteome</keyword>
<feature type="active site" description="Proton donor" evidence="5">
    <location>
        <position position="164"/>
    </location>
</feature>
<evidence type="ECO:0000256" key="5">
    <source>
        <dbReference type="PIRSR" id="PIRSR000106-1"/>
    </source>
</evidence>
<dbReference type="PANTHER" id="PTHR23406">
    <property type="entry name" value="MALIC ENZYME-RELATED"/>
    <property type="match status" value="1"/>
</dbReference>
<comment type="similarity">
    <text evidence="2 8">Belongs to the malic enzymes family.</text>
</comment>
<dbReference type="InterPro" id="IPR036291">
    <property type="entry name" value="NAD(P)-bd_dom_sf"/>
</dbReference>
<accession>A0A2W7UHC7</accession>
<evidence type="ECO:0000256" key="8">
    <source>
        <dbReference type="RuleBase" id="RU003427"/>
    </source>
</evidence>
<dbReference type="PANTHER" id="PTHR23406:SF90">
    <property type="entry name" value="MALIC ENZYME-RELATED"/>
    <property type="match status" value="1"/>
</dbReference>
<dbReference type="GO" id="GO:0004473">
    <property type="term" value="F:malate dehydrogenase (decarboxylating) (NADP+) activity"/>
    <property type="evidence" value="ECO:0007669"/>
    <property type="project" value="TreeGrafter"/>
</dbReference>
<evidence type="ECO:0000256" key="4">
    <source>
        <dbReference type="ARBA" id="ARBA00023002"/>
    </source>
</evidence>
<dbReference type="AlphaFoldDB" id="A0A2W7UHC7"/>
<dbReference type="InterPro" id="IPR001891">
    <property type="entry name" value="Malic_OxRdtase"/>
</dbReference>
<dbReference type="SMART" id="SM00919">
    <property type="entry name" value="Malic_M"/>
    <property type="match status" value="1"/>
</dbReference>
<dbReference type="SUPFAM" id="SSF51735">
    <property type="entry name" value="NAD(P)-binding Rossmann-fold domains"/>
    <property type="match status" value="1"/>
</dbReference>
<dbReference type="NCBIfam" id="NF010052">
    <property type="entry name" value="PRK13529.1"/>
    <property type="match status" value="1"/>
</dbReference>
<dbReference type="Gene3D" id="3.40.50.10380">
    <property type="entry name" value="Malic enzyme, N-terminal domain"/>
    <property type="match status" value="1"/>
</dbReference>
<feature type="binding site" evidence="7">
    <location>
        <position position="236"/>
    </location>
    <ligand>
        <name>a divalent metal cation</name>
        <dbReference type="ChEBI" id="CHEBI:60240"/>
    </ligand>
</feature>
<dbReference type="EMBL" id="QKXH01000008">
    <property type="protein sequence ID" value="PZX92755.1"/>
    <property type="molecule type" value="Genomic_DNA"/>
</dbReference>
<feature type="domain" description="Malic enzyme N-terminal" evidence="10">
    <location>
        <begin position="70"/>
        <end position="250"/>
    </location>
</feature>
<dbReference type="InterPro" id="IPR037062">
    <property type="entry name" value="Malic_N_dom_sf"/>
</dbReference>
<evidence type="ECO:0000256" key="7">
    <source>
        <dbReference type="PIRSR" id="PIRSR000106-3"/>
    </source>
</evidence>
<feature type="binding site" evidence="6">
    <location>
        <position position="398"/>
    </location>
    <ligand>
        <name>(S)-malate</name>
        <dbReference type="ChEBI" id="CHEBI:15589"/>
    </ligand>
</feature>
<dbReference type="GO" id="GO:0051287">
    <property type="term" value="F:NAD binding"/>
    <property type="evidence" value="ECO:0007669"/>
    <property type="project" value="InterPro"/>
</dbReference>
<comment type="cofactor">
    <cofactor evidence="1">
        <name>Mn(2+)</name>
        <dbReference type="ChEBI" id="CHEBI:29035"/>
    </cofactor>
</comment>
<evidence type="ECO:0000256" key="3">
    <source>
        <dbReference type="ARBA" id="ARBA00022723"/>
    </source>
</evidence>
<dbReference type="InterPro" id="IPR015884">
    <property type="entry name" value="Malic_enzyme_CS"/>
</dbReference>
<feature type="binding site" evidence="6">
    <location>
        <position position="442"/>
    </location>
    <ligand>
        <name>(S)-malate</name>
        <dbReference type="ChEBI" id="CHEBI:15589"/>
    </ligand>
</feature>
<dbReference type="Proteomes" id="UP000249177">
    <property type="component" value="Unassembled WGS sequence"/>
</dbReference>
<feature type="domain" description="Malic enzyme NAD-binding" evidence="9">
    <location>
        <begin position="260"/>
        <end position="511"/>
    </location>
</feature>
<dbReference type="PRINTS" id="PR00072">
    <property type="entry name" value="MALOXRDTASE"/>
</dbReference>
<dbReference type="InterPro" id="IPR046346">
    <property type="entry name" value="Aminoacid_DH-like_N_sf"/>
</dbReference>
<sequence length="538" mass="59860">MDDSTGYSILRNPRLNKGSAFTQEERDKFGLQGLLPEAVETIETQIIRIQEQLENFEKPINQYIFLMQLLENNETLFFKTIISDPAKFLPLVYTPTVGEACQKFGQVTRRPRGLYLSINQKEHIKEILRNWPEKDVRFTVVTDGGRILGLGDLGIFGLGIPIGKLVLYTSCGGVPPEYTLPIVLDVGTNNEEFLNDPLYPGLKCKRIRGKEFDDFVAAFVQAMNEVFPKICIQWEDFPGVDAIKILNTYKEKVCTFNDDIQGTAAIATAGFISISRLMKKRFIDQHFLFLGAGAAAFGIADMLVKKFQRDGLTREQALNQIWMFDVNGLLVKSRTDLVEHQLEFAHDSDPCTNFAEAVLKIKPTAIVGVSTVGGAFNQQVIENMSAVNERPIIFPYSNPTSHSECTADQAYNWSKGKAIFASGSPFAPVEYQGKIFTPGQGNNVFIFPALGLAIFATEAKRVTDDILLTAAEAVAEQVCLADFEKGLIYPNVADILRVSVNVAVKIAEDIFNSGLAGVERPEKISDFIKSKMYIPKYN</sequence>
<reference evidence="11 12" key="1">
    <citation type="submission" date="2018-06" db="EMBL/GenBank/DDBJ databases">
        <title>Flavobacterium sp IMCC34762, genome.</title>
        <authorList>
            <person name="Joung Y."/>
            <person name="Cho J."/>
            <person name="Song J."/>
        </authorList>
    </citation>
    <scope>NUCLEOTIDE SEQUENCE [LARGE SCALE GENOMIC DNA]</scope>
    <source>
        <strain evidence="11 12">IMCC34762</strain>
    </source>
</reference>
<evidence type="ECO:0000256" key="6">
    <source>
        <dbReference type="PIRSR" id="PIRSR000106-2"/>
    </source>
</evidence>
<dbReference type="PIRSF" id="PIRSF000106">
    <property type="entry name" value="ME"/>
    <property type="match status" value="1"/>
</dbReference>
<dbReference type="Pfam" id="PF00390">
    <property type="entry name" value="malic"/>
    <property type="match status" value="1"/>
</dbReference>
<feature type="active site" description="Proton donor" evidence="5">
    <location>
        <position position="93"/>
    </location>
</feature>
<keyword evidence="3 7" id="KW-0479">Metal-binding</keyword>
<dbReference type="InterPro" id="IPR012302">
    <property type="entry name" value="Malic_NAD-bd"/>
</dbReference>
<feature type="binding site" evidence="7">
    <location>
        <position position="259"/>
    </location>
    <ligand>
        <name>a divalent metal cation</name>
        <dbReference type="ChEBI" id="CHEBI:60240"/>
    </ligand>
</feature>
<gene>
    <name evidence="11" type="ORF">DOS84_12825</name>
</gene>
<feature type="binding site" evidence="6">
    <location>
        <position position="146"/>
    </location>
    <ligand>
        <name>(S)-malate</name>
        <dbReference type="ChEBI" id="CHEBI:15589"/>
    </ligand>
</feature>
<dbReference type="GO" id="GO:0006108">
    <property type="term" value="P:malate metabolic process"/>
    <property type="evidence" value="ECO:0007669"/>
    <property type="project" value="TreeGrafter"/>
</dbReference>
<dbReference type="PROSITE" id="PS00331">
    <property type="entry name" value="MALIC_ENZYMES"/>
    <property type="match status" value="1"/>
</dbReference>
<evidence type="ECO:0000313" key="11">
    <source>
        <dbReference type="EMBL" id="PZX92755.1"/>
    </source>
</evidence>
<evidence type="ECO:0000259" key="9">
    <source>
        <dbReference type="SMART" id="SM00919"/>
    </source>
</evidence>
<dbReference type="RefSeq" id="WP_111410520.1">
    <property type="nucleotide sequence ID" value="NZ_QKXH01000008.1"/>
</dbReference>
<evidence type="ECO:0000259" key="10">
    <source>
        <dbReference type="SMART" id="SM01274"/>
    </source>
</evidence>
<comment type="cofactor">
    <cofactor evidence="7">
        <name>Mg(2+)</name>
        <dbReference type="ChEBI" id="CHEBI:18420"/>
    </cofactor>
    <cofactor evidence="7">
        <name>Mn(2+)</name>
        <dbReference type="ChEBI" id="CHEBI:29035"/>
    </cofactor>
    <text evidence="7">Divalent metal cations. Prefers magnesium or manganese.</text>
</comment>
<evidence type="ECO:0000256" key="1">
    <source>
        <dbReference type="ARBA" id="ARBA00001936"/>
    </source>
</evidence>
<dbReference type="SUPFAM" id="SSF53223">
    <property type="entry name" value="Aminoacid dehydrogenase-like, N-terminal domain"/>
    <property type="match status" value="1"/>
</dbReference>
<comment type="caution">
    <text evidence="11">The sequence shown here is derived from an EMBL/GenBank/DDBJ whole genome shotgun (WGS) entry which is preliminary data.</text>
</comment>
<dbReference type="GO" id="GO:0046872">
    <property type="term" value="F:metal ion binding"/>
    <property type="evidence" value="ECO:0007669"/>
    <property type="project" value="UniProtKB-KW"/>
</dbReference>
<protein>
    <submittedName>
        <fullName evidence="11">NAD-dependent malic enzyme</fullName>
    </submittedName>
</protein>
<dbReference type="SMART" id="SM01274">
    <property type="entry name" value="malic"/>
    <property type="match status" value="1"/>
</dbReference>
<dbReference type="Gene3D" id="3.40.50.720">
    <property type="entry name" value="NAD(P)-binding Rossmann-like Domain"/>
    <property type="match status" value="1"/>
</dbReference>
<dbReference type="OrthoDB" id="3314528at2"/>
<evidence type="ECO:0000256" key="2">
    <source>
        <dbReference type="ARBA" id="ARBA00008785"/>
    </source>
</evidence>
<keyword evidence="4" id="KW-0560">Oxidoreductase</keyword>
<organism evidence="11 12">
    <name type="scientific">Flavobacterium aquariorum</name>
    <dbReference type="NCBI Taxonomy" id="2217670"/>
    <lineage>
        <taxon>Bacteria</taxon>
        <taxon>Pseudomonadati</taxon>
        <taxon>Bacteroidota</taxon>
        <taxon>Flavobacteriia</taxon>
        <taxon>Flavobacteriales</taxon>
        <taxon>Flavobacteriaceae</taxon>
        <taxon>Flavobacterium</taxon>
    </lineage>
</organism>
<feature type="binding site" evidence="7">
    <location>
        <position position="235"/>
    </location>
    <ligand>
        <name>a divalent metal cation</name>
        <dbReference type="ChEBI" id="CHEBI:60240"/>
    </ligand>
</feature>
<evidence type="ECO:0000313" key="12">
    <source>
        <dbReference type="Proteomes" id="UP000249177"/>
    </source>
</evidence>
<dbReference type="Pfam" id="PF03949">
    <property type="entry name" value="Malic_M"/>
    <property type="match status" value="1"/>
</dbReference>
<dbReference type="InterPro" id="IPR012301">
    <property type="entry name" value="Malic_N_dom"/>
</dbReference>